<feature type="compositionally biased region" description="Acidic residues" evidence="7">
    <location>
        <begin position="1045"/>
        <end position="1054"/>
    </location>
</feature>
<dbReference type="GO" id="GO:0034087">
    <property type="term" value="P:establishment of mitotic sister chromatid cohesion"/>
    <property type="evidence" value="ECO:0007669"/>
    <property type="project" value="TreeGrafter"/>
</dbReference>
<dbReference type="GO" id="GO:0010468">
    <property type="term" value="P:regulation of gene expression"/>
    <property type="evidence" value="ECO:0007669"/>
    <property type="project" value="InterPro"/>
</dbReference>
<feature type="compositionally biased region" description="Low complexity" evidence="7">
    <location>
        <begin position="2003"/>
        <end position="2022"/>
    </location>
</feature>
<dbReference type="EMBL" id="CAJHJT010000012">
    <property type="protein sequence ID" value="CAD6998010.1"/>
    <property type="molecule type" value="Genomic_DNA"/>
</dbReference>
<reference evidence="9" key="3">
    <citation type="submission" date="2020-11" db="EMBL/GenBank/DDBJ databases">
        <authorList>
            <person name="Whitehead M."/>
        </authorList>
    </citation>
    <scope>NUCLEOTIDE SEQUENCE</scope>
    <source>
        <strain evidence="9">EGII</strain>
    </source>
</reference>
<evidence type="ECO:0000313" key="11">
    <source>
        <dbReference type="Proteomes" id="UP000606786"/>
    </source>
</evidence>
<dbReference type="InterPro" id="IPR024986">
    <property type="entry name" value="Nipped-B_C"/>
</dbReference>
<name>W8BC39_CERCA</name>
<dbReference type="EMBL" id="GAMC01007745">
    <property type="protein sequence ID" value="JAB98810.1"/>
    <property type="molecule type" value="mRNA"/>
</dbReference>
<comment type="similarity">
    <text evidence="2 6">Belongs to the SCC2/Nipped-B family.</text>
</comment>
<dbReference type="InterPro" id="IPR016024">
    <property type="entry name" value="ARM-type_fold"/>
</dbReference>
<dbReference type="GeneID" id="101455877"/>
<dbReference type="EMBL" id="GAMC01007746">
    <property type="protein sequence ID" value="JAB98809.1"/>
    <property type="molecule type" value="mRNA"/>
</dbReference>
<dbReference type="KEGG" id="ccat:101455877"/>
<feature type="region of interest" description="Disordered" evidence="7">
    <location>
        <begin position="384"/>
        <end position="404"/>
    </location>
</feature>
<dbReference type="InterPro" id="IPR026003">
    <property type="entry name" value="Cohesin_HEAT"/>
</dbReference>
<dbReference type="GO" id="GO:0071169">
    <property type="term" value="P:establishment of protein localization to chromatin"/>
    <property type="evidence" value="ECO:0007669"/>
    <property type="project" value="TreeGrafter"/>
</dbReference>
<dbReference type="GO" id="GO:0061775">
    <property type="term" value="F:cohesin loader activity"/>
    <property type="evidence" value="ECO:0007669"/>
    <property type="project" value="InterPro"/>
</dbReference>
<organism evidence="10">
    <name type="scientific">Ceratitis capitata</name>
    <name type="common">Mediterranean fruit fly</name>
    <name type="synonym">Tephritis capitata</name>
    <dbReference type="NCBI Taxonomy" id="7213"/>
    <lineage>
        <taxon>Eukaryota</taxon>
        <taxon>Metazoa</taxon>
        <taxon>Ecdysozoa</taxon>
        <taxon>Arthropoda</taxon>
        <taxon>Hexapoda</taxon>
        <taxon>Insecta</taxon>
        <taxon>Pterygota</taxon>
        <taxon>Neoptera</taxon>
        <taxon>Endopterygota</taxon>
        <taxon>Diptera</taxon>
        <taxon>Brachycera</taxon>
        <taxon>Muscomorpha</taxon>
        <taxon>Tephritoidea</taxon>
        <taxon>Tephritidae</taxon>
        <taxon>Ceratitis</taxon>
        <taxon>Ceratitis</taxon>
    </lineage>
</organism>
<dbReference type="Gene3D" id="1.25.10.10">
    <property type="entry name" value="Leucine-rich Repeat Variant"/>
    <property type="match status" value="1"/>
</dbReference>
<dbReference type="PANTHER" id="PTHR21704">
    <property type="entry name" value="NIPPED-B-LIKE PROTEIN DELANGIN SCC2-RELATED"/>
    <property type="match status" value="1"/>
</dbReference>
<feature type="compositionally biased region" description="Basic residues" evidence="7">
    <location>
        <begin position="1025"/>
        <end position="1035"/>
    </location>
</feature>
<evidence type="ECO:0000313" key="9">
    <source>
        <dbReference type="EMBL" id="CAD6998010.1"/>
    </source>
</evidence>
<dbReference type="CDD" id="cd23958">
    <property type="entry name" value="SCC2"/>
    <property type="match status" value="1"/>
</dbReference>
<dbReference type="GO" id="GO:0003682">
    <property type="term" value="F:chromatin binding"/>
    <property type="evidence" value="ECO:0007669"/>
    <property type="project" value="TreeGrafter"/>
</dbReference>
<feature type="region of interest" description="Disordered" evidence="7">
    <location>
        <begin position="452"/>
        <end position="474"/>
    </location>
</feature>
<reference evidence="10" key="2">
    <citation type="journal article" date="2014" name="BMC Genomics">
        <title>A genomic perspective to assessing quality of mass-reared SIT flies used in Mediterranean fruit fly (Ceratitis capitata) eradication in California.</title>
        <authorList>
            <person name="Calla B."/>
            <person name="Hall B."/>
            <person name="Hou S."/>
            <person name="Geib S.M."/>
        </authorList>
    </citation>
    <scope>NUCLEOTIDE SEQUENCE</scope>
</reference>
<dbReference type="GO" id="GO:0090694">
    <property type="term" value="C:Scc2-Scc4 cohesin loading complex"/>
    <property type="evidence" value="ECO:0007669"/>
    <property type="project" value="TreeGrafter"/>
</dbReference>
<feature type="region of interest" description="Disordered" evidence="7">
    <location>
        <begin position="1989"/>
        <end position="2041"/>
    </location>
</feature>
<dbReference type="GO" id="GO:0140588">
    <property type="term" value="P:chromatin looping"/>
    <property type="evidence" value="ECO:0007669"/>
    <property type="project" value="InterPro"/>
</dbReference>
<keyword evidence="3 6" id="KW-0677">Repeat</keyword>
<dbReference type="Pfam" id="PF12765">
    <property type="entry name" value="Cohesin_HEAT"/>
    <property type="match status" value="1"/>
</dbReference>
<evidence type="ECO:0000256" key="2">
    <source>
        <dbReference type="ARBA" id="ARBA00009252"/>
    </source>
</evidence>
<dbReference type="Proteomes" id="UP000606786">
    <property type="component" value="Unassembled WGS sequence"/>
</dbReference>
<dbReference type="SUPFAM" id="SSF48371">
    <property type="entry name" value="ARM repeat"/>
    <property type="match status" value="1"/>
</dbReference>
<evidence type="ECO:0000256" key="4">
    <source>
        <dbReference type="ARBA" id="ARBA00023242"/>
    </source>
</evidence>
<keyword evidence="11" id="KW-1185">Reference proteome</keyword>
<evidence type="ECO:0000256" key="6">
    <source>
        <dbReference type="RuleBase" id="RU364107"/>
    </source>
</evidence>
<dbReference type="GO" id="GO:1990414">
    <property type="term" value="P:replication-born double-strand break repair via sister chromatid exchange"/>
    <property type="evidence" value="ECO:0007669"/>
    <property type="project" value="TreeGrafter"/>
</dbReference>
<keyword evidence="5 6" id="KW-0131">Cell cycle</keyword>
<feature type="domain" description="Sister chromatid cohesion C-terminal" evidence="8">
    <location>
        <begin position="1645"/>
        <end position="1832"/>
    </location>
</feature>
<evidence type="ECO:0000259" key="8">
    <source>
        <dbReference type="Pfam" id="PF12830"/>
    </source>
</evidence>
<evidence type="ECO:0000256" key="5">
    <source>
        <dbReference type="ARBA" id="ARBA00023306"/>
    </source>
</evidence>
<dbReference type="OrthoDB" id="418242at2759"/>
<gene>
    <name evidence="10" type="primary">NIPB</name>
    <name evidence="9" type="ORF">CCAP1982_LOCUS6627</name>
</gene>
<keyword evidence="4 6" id="KW-0539">Nucleus</keyword>
<evidence type="ECO:0000256" key="7">
    <source>
        <dbReference type="SAM" id="MobiDB-lite"/>
    </source>
</evidence>
<proteinExistence type="evidence at transcript level"/>
<accession>W8BC39</accession>
<comment type="subcellular location">
    <subcellularLocation>
        <location evidence="1 6">Nucleus</location>
    </subcellularLocation>
</comment>
<dbReference type="PANTHER" id="PTHR21704:SF18">
    <property type="entry name" value="NIPPED-B-LIKE PROTEIN"/>
    <property type="match status" value="1"/>
</dbReference>
<dbReference type="Pfam" id="PF12830">
    <property type="entry name" value="Nipped-B_C"/>
    <property type="match status" value="1"/>
</dbReference>
<evidence type="ECO:0000313" key="10">
    <source>
        <dbReference type="EMBL" id="JAB98810.1"/>
    </source>
</evidence>
<sequence length="2041" mass="231944">MTDPDIPSVPVTTLACLTSLSDLLSELPVPDTLGSVTSLNKSLLFHTLVAKESNNLLSVRDDNLVKQLVHAIEQTNSEIIELKSQYAIEQFGTNINTYPELLQGIYSYSPTVFNANNGKINQKNKQQAHQQQQEQWYNVVHGQRGSNLMQQPDDLQRFQQETALDPNNTVTSKDLSSGSFPTMEMTSLQNNNFDVQTPKKRKHQQAITEPSQSFPVEDQKVVFENIASFQNTAALHTAINSTQAITPTVVNEQKEQPANLASEQQSTIVMANYQNQATTPMTDINCEIMPPTTIVQPPVNNGYTQHAPVLAAPLSTELKTKQISTPPHIKEHTIDVSQINASLNSKSLDKPKVRLNRLKEKDASLMQQSIKQFVKKSPDSARKFGLLTPPEGQSPNPTKTEVEQEATIPTVVAPVLKEPTTPTVPPVQNIKQLTTKATNEDAFNLMKTNEKPLPVKRKLPPPVDEVPPEQIHSQPKLRCVERIVSTPSAKCSKDEILRSQTYQQFMRNLEQIIETLDDTEVPNFDTDDVDENIECISSRMLNIMSNDIAKLKAKYVLDVIPKNKLALLVNYAMRNVYLAKNYSAGPDDEDDIVDDEIMEKILNGIEACLLICNIYCTSKDIKFLQEDNISLIIKFMHFQFRETIFPSYDPVYTVKSMKKTDNRKKSKIYQNYNRSLQLLYSKATELMKVFVTLFDKYIFVDTIILPLSTLSIEPFFVDNIETLQFVCLELVTTIFRKEEYVKIRSSILGDILTSIDRLPSSKKNLRPFKLMNNSGNIQMVTALVLQLIQCVTILPDVMNNNAQNKRKALHGELTGQTAGLVATQNDRQNIDVIVLKKYDVAISIGGNFLTTFLNKCKSRSNETDFRPIFENFIYDLLATVNKPEWPSSELLLSLLGTMLVRYVSDKSIEQSIRLVSLDYLGIVAARLRKDAVDSRYKVNVIDSMIRYIKVEQEKEGDLPSSNNKVELKEDERVEFLQKILLDFLAANAHVDNPIWDYARHFYLTQWYRDIIYQRRNINEGAKRDTSRKKSSRKRRAEPDLSGSDSNDDSGDDMNFENVDSRVGGDCTMGDQELNMERFNLLDKRKQCLLNNINPYSTLGDSNHAQHIKTYIDYNNAHLIAQYLASKRPFSKSFDGYLKKIILVVNEPSIAIRTRAMKCLANIVEVDPMVLRRKDMQMGVNQKFLDAAISVREAAVDLVGKFVLSNEELIDQYYDMLSTRILDTGVSVRKRVIKILRDICIEYPTFQKIPEICVKMIRRVNDEEGIQKLVTEVFMKMWFTPLHKNDKDGIHLKINQIIDVVNIAHDTGTAWLEGLLNSIFQPKESTAKGDDSMKDTLQKKTEPPADILLSCQQLADGLVGRLIELEDTDNTRMLGCITTLHLLAKVRPQLLVQHAITIEPYLNIKCHPTTAPKFICAVADILEKVVPLVNNASESFLASLEEHLMLLVVSLNQAVVKSCVSCLGAIVNKITKNYALIRDCFQKFYRILDQTRSQILQNRQINNLSAAIRRSLFTIGILMRYFDFKSKEVVGETNGLSPTICNDVFECLMFFAQYQNHDIRKEALIALGSFCVMNDDYLTNTKLKRYYCDLLLSETSDACFKIICLRNIWIYLTESEMNMFNKEKDWDKQSKTEDLKEMNDVSSGMSSRIIQLYLQEIFDCFLNSDDNVRLWAVKVIQIVLRQGLVHPVKTVPYLICLSTDSKLESAHRADALLKDIDKMYNGFVNMKAQLGLQFSFRLQGILQQNVKTGKTGNKVIRGYVKRQMDSMPTALNDFLYTLLRPIKTQRRALVQTIVKQFDDQKTSLQQMLYIADNLAYFPYVVQDEPLYLIHQVDLLISIVGTNLLTTFKENLKPSVNVGDVLEDDDDEDDPDVLFKRLPDNAFEMQKCIMSAQACMLLLILKDHLKHMYSLTDGKISRYSPSEPKLYEKAVVRKTVSDFNPKTTIDIIKKQQETMAASHAANSQANLNDDERMDLVIKYLDFKKLMLKLDPDDEDSEDDVRNKSKLNATANTSLLNSSSASANKSTDDSCLDGDKSMKQGNLT</sequence>
<feature type="region of interest" description="Disordered" evidence="7">
    <location>
        <begin position="1021"/>
        <end position="1056"/>
    </location>
</feature>
<dbReference type="CTD" id="3355136"/>
<reference evidence="10" key="1">
    <citation type="submission" date="2013-07" db="EMBL/GenBank/DDBJ databases">
        <authorList>
            <person name="Geib S."/>
        </authorList>
    </citation>
    <scope>NUCLEOTIDE SEQUENCE</scope>
</reference>
<dbReference type="InterPro" id="IPR033031">
    <property type="entry name" value="Scc2/Nipped-B"/>
</dbReference>
<protein>
    <recommendedName>
        <fullName evidence="6">Nipped-B protein</fullName>
    </recommendedName>
</protein>
<evidence type="ECO:0000256" key="1">
    <source>
        <dbReference type="ARBA" id="ARBA00004123"/>
    </source>
</evidence>
<evidence type="ECO:0000256" key="3">
    <source>
        <dbReference type="ARBA" id="ARBA00022737"/>
    </source>
</evidence>
<dbReference type="InterPro" id="IPR011989">
    <property type="entry name" value="ARM-like"/>
</dbReference>